<dbReference type="InterPro" id="IPR014284">
    <property type="entry name" value="RNA_pol_sigma-70_dom"/>
</dbReference>
<evidence type="ECO:0000256" key="4">
    <source>
        <dbReference type="ARBA" id="ARBA00023125"/>
    </source>
</evidence>
<protein>
    <recommendedName>
        <fullName evidence="6">RNA polymerase sigma factor</fullName>
    </recommendedName>
</protein>
<dbReference type="PATRIC" id="fig|1300222.3.peg.4655"/>
<evidence type="ECO:0000259" key="8">
    <source>
        <dbReference type="Pfam" id="PF08281"/>
    </source>
</evidence>
<keyword evidence="2 6" id="KW-0805">Transcription regulation</keyword>
<feature type="domain" description="RNA polymerase sigma factor 70 region 4 type 2" evidence="8">
    <location>
        <begin position="117"/>
        <end position="169"/>
    </location>
</feature>
<sequence>MQEEWELIEQLRRGNKQAYTEIVERYKGKIYAFLYRMIGHSQDAQDLTQEVFIKAYCKIGDYRPDFRFSAWLFRIAANHCLDELRKRKRLPATTAEESELVHENTPERILLAKEQHEVLHEKLLALEDDHRVILLLRYVEQLSYKEIAEVLSIPVTTVQMRIFRAHKKLRQYMIPVKGGGPVEVREV</sequence>
<comment type="similarity">
    <text evidence="1 6">Belongs to the sigma-70 factor family. ECF subfamily.</text>
</comment>
<dbReference type="InterPro" id="IPR000838">
    <property type="entry name" value="RNA_pol_sigma70_ECF_CS"/>
</dbReference>
<dbReference type="InterPro" id="IPR013325">
    <property type="entry name" value="RNA_pol_sigma_r2"/>
</dbReference>
<dbReference type="AlphaFoldDB" id="M8DTX4"/>
<evidence type="ECO:0000313" key="9">
    <source>
        <dbReference type="EMBL" id="EMT50441.1"/>
    </source>
</evidence>
<dbReference type="RefSeq" id="WP_003391496.1">
    <property type="nucleotide sequence ID" value="NZ_APBN01000015.1"/>
</dbReference>
<keyword evidence="10" id="KW-1185">Reference proteome</keyword>
<dbReference type="Pfam" id="PF08281">
    <property type="entry name" value="Sigma70_r4_2"/>
    <property type="match status" value="1"/>
</dbReference>
<dbReference type="PANTHER" id="PTHR43133">
    <property type="entry name" value="RNA POLYMERASE ECF-TYPE SIGMA FACTO"/>
    <property type="match status" value="1"/>
</dbReference>
<dbReference type="InterPro" id="IPR036388">
    <property type="entry name" value="WH-like_DNA-bd_sf"/>
</dbReference>
<dbReference type="PANTHER" id="PTHR43133:SF8">
    <property type="entry name" value="RNA POLYMERASE SIGMA FACTOR HI_1459-RELATED"/>
    <property type="match status" value="1"/>
</dbReference>
<evidence type="ECO:0000256" key="6">
    <source>
        <dbReference type="RuleBase" id="RU000716"/>
    </source>
</evidence>
<dbReference type="GO" id="GO:0016987">
    <property type="term" value="F:sigma factor activity"/>
    <property type="evidence" value="ECO:0007669"/>
    <property type="project" value="UniProtKB-KW"/>
</dbReference>
<dbReference type="Proteomes" id="UP000012081">
    <property type="component" value="Unassembled WGS sequence"/>
</dbReference>
<dbReference type="EMBL" id="APBN01000015">
    <property type="protein sequence ID" value="EMT50441.1"/>
    <property type="molecule type" value="Genomic_DNA"/>
</dbReference>
<dbReference type="CDD" id="cd06171">
    <property type="entry name" value="Sigma70_r4"/>
    <property type="match status" value="1"/>
</dbReference>
<evidence type="ECO:0000256" key="2">
    <source>
        <dbReference type="ARBA" id="ARBA00023015"/>
    </source>
</evidence>
<feature type="domain" description="RNA polymerase sigma-70 region 2" evidence="7">
    <location>
        <begin position="22"/>
        <end position="89"/>
    </location>
</feature>
<dbReference type="SUPFAM" id="SSF88659">
    <property type="entry name" value="Sigma3 and sigma4 domains of RNA polymerase sigma factors"/>
    <property type="match status" value="1"/>
</dbReference>
<dbReference type="InterPro" id="IPR013249">
    <property type="entry name" value="RNA_pol_sigma70_r4_t2"/>
</dbReference>
<comment type="caution">
    <text evidence="9">The sequence shown here is derived from an EMBL/GenBank/DDBJ whole genome shotgun (WGS) entry which is preliminary data.</text>
</comment>
<gene>
    <name evidence="9" type="ORF">I532_22160</name>
</gene>
<dbReference type="InterPro" id="IPR007627">
    <property type="entry name" value="RNA_pol_sigma70_r2"/>
</dbReference>
<dbReference type="GeneID" id="89501492"/>
<organism evidence="9 10">
    <name type="scientific">Brevibacillus borstelensis AK1</name>
    <dbReference type="NCBI Taxonomy" id="1300222"/>
    <lineage>
        <taxon>Bacteria</taxon>
        <taxon>Bacillati</taxon>
        <taxon>Bacillota</taxon>
        <taxon>Bacilli</taxon>
        <taxon>Bacillales</taxon>
        <taxon>Paenibacillaceae</taxon>
        <taxon>Brevibacillus</taxon>
    </lineage>
</organism>
<dbReference type="InterPro" id="IPR013324">
    <property type="entry name" value="RNA_pol_sigma_r3/r4-like"/>
</dbReference>
<dbReference type="PROSITE" id="PS01063">
    <property type="entry name" value="SIGMA70_ECF"/>
    <property type="match status" value="1"/>
</dbReference>
<dbReference type="STRING" id="1300222.I532_22160"/>
<reference evidence="9 10" key="1">
    <citation type="submission" date="2013-03" db="EMBL/GenBank/DDBJ databases">
        <title>Assembly of a new bacterial strain Brevibacillus borstelensis AK1.</title>
        <authorList>
            <person name="Rajan I."/>
            <person name="PoliReddy D."/>
            <person name="Sugumar T."/>
            <person name="Rathinam K."/>
            <person name="Alqarawi S."/>
            <person name="Khalil A.B."/>
            <person name="Sivakumar N."/>
        </authorList>
    </citation>
    <scope>NUCLEOTIDE SEQUENCE [LARGE SCALE GENOMIC DNA]</scope>
    <source>
        <strain evidence="9 10">AK1</strain>
    </source>
</reference>
<dbReference type="Gene3D" id="1.10.1740.10">
    <property type="match status" value="1"/>
</dbReference>
<dbReference type="NCBIfam" id="TIGR02937">
    <property type="entry name" value="sigma70-ECF"/>
    <property type="match status" value="1"/>
</dbReference>
<keyword evidence="3 6" id="KW-0731">Sigma factor</keyword>
<dbReference type="Pfam" id="PF04542">
    <property type="entry name" value="Sigma70_r2"/>
    <property type="match status" value="1"/>
</dbReference>
<keyword evidence="4 6" id="KW-0238">DNA-binding</keyword>
<keyword evidence="5 6" id="KW-0804">Transcription</keyword>
<evidence type="ECO:0000256" key="3">
    <source>
        <dbReference type="ARBA" id="ARBA00023082"/>
    </source>
</evidence>
<dbReference type="OrthoDB" id="9784984at2"/>
<evidence type="ECO:0000313" key="10">
    <source>
        <dbReference type="Proteomes" id="UP000012081"/>
    </source>
</evidence>
<dbReference type="GO" id="GO:0003677">
    <property type="term" value="F:DNA binding"/>
    <property type="evidence" value="ECO:0007669"/>
    <property type="project" value="UniProtKB-KW"/>
</dbReference>
<evidence type="ECO:0000256" key="1">
    <source>
        <dbReference type="ARBA" id="ARBA00010641"/>
    </source>
</evidence>
<dbReference type="GO" id="GO:0006950">
    <property type="term" value="P:response to stress"/>
    <property type="evidence" value="ECO:0007669"/>
    <property type="project" value="UniProtKB-ARBA"/>
</dbReference>
<dbReference type="GO" id="GO:0006352">
    <property type="term" value="P:DNA-templated transcription initiation"/>
    <property type="evidence" value="ECO:0007669"/>
    <property type="project" value="InterPro"/>
</dbReference>
<dbReference type="SUPFAM" id="SSF88946">
    <property type="entry name" value="Sigma2 domain of RNA polymerase sigma factors"/>
    <property type="match status" value="1"/>
</dbReference>
<evidence type="ECO:0000259" key="7">
    <source>
        <dbReference type="Pfam" id="PF04542"/>
    </source>
</evidence>
<name>M8DTX4_9BACL</name>
<accession>M8DTX4</accession>
<proteinExistence type="inferred from homology"/>
<dbReference type="InterPro" id="IPR039425">
    <property type="entry name" value="RNA_pol_sigma-70-like"/>
</dbReference>
<evidence type="ECO:0000256" key="5">
    <source>
        <dbReference type="ARBA" id="ARBA00023163"/>
    </source>
</evidence>
<dbReference type="Gene3D" id="1.10.10.10">
    <property type="entry name" value="Winged helix-like DNA-binding domain superfamily/Winged helix DNA-binding domain"/>
    <property type="match status" value="1"/>
</dbReference>